<reference evidence="9" key="1">
    <citation type="submission" date="2023-03" db="EMBL/GenBank/DDBJ databases">
        <title>Massive genome expansion in bonnet fungi (Mycena s.s.) driven by repeated elements and novel gene families across ecological guilds.</title>
        <authorList>
            <consortium name="Lawrence Berkeley National Laboratory"/>
            <person name="Harder C.B."/>
            <person name="Miyauchi S."/>
            <person name="Viragh M."/>
            <person name="Kuo A."/>
            <person name="Thoen E."/>
            <person name="Andreopoulos B."/>
            <person name="Lu D."/>
            <person name="Skrede I."/>
            <person name="Drula E."/>
            <person name="Henrissat B."/>
            <person name="Morin E."/>
            <person name="Kohler A."/>
            <person name="Barry K."/>
            <person name="LaButti K."/>
            <person name="Morin E."/>
            <person name="Salamov A."/>
            <person name="Lipzen A."/>
            <person name="Mereny Z."/>
            <person name="Hegedus B."/>
            <person name="Baldrian P."/>
            <person name="Stursova M."/>
            <person name="Weitz H."/>
            <person name="Taylor A."/>
            <person name="Grigoriev I.V."/>
            <person name="Nagy L.G."/>
            <person name="Martin F."/>
            <person name="Kauserud H."/>
        </authorList>
    </citation>
    <scope>NUCLEOTIDE SEQUENCE</scope>
    <source>
        <strain evidence="9">CBHHK182m</strain>
    </source>
</reference>
<dbReference type="InterPro" id="IPR032821">
    <property type="entry name" value="PKS_assoc"/>
</dbReference>
<dbReference type="InterPro" id="IPR009081">
    <property type="entry name" value="PP-bd_ACP"/>
</dbReference>
<dbReference type="InterPro" id="IPR014043">
    <property type="entry name" value="Acyl_transferase_dom"/>
</dbReference>
<dbReference type="Gene3D" id="3.40.50.720">
    <property type="entry name" value="NAD(P)-binding Rossmann-like Domain"/>
    <property type="match status" value="1"/>
</dbReference>
<protein>
    <recommendedName>
        <fullName evidence="11">Polyketide synthase</fullName>
    </recommendedName>
</protein>
<dbReference type="PANTHER" id="PTHR43775:SF37">
    <property type="entry name" value="SI:DKEY-61P9.11"/>
    <property type="match status" value="1"/>
</dbReference>
<dbReference type="InterPro" id="IPR029063">
    <property type="entry name" value="SAM-dependent_MTases_sf"/>
</dbReference>
<dbReference type="Pfam" id="PF00550">
    <property type="entry name" value="PP-binding"/>
    <property type="match status" value="1"/>
</dbReference>
<dbReference type="SMART" id="SM00826">
    <property type="entry name" value="PKS_DH"/>
    <property type="match status" value="1"/>
</dbReference>
<keyword evidence="2" id="KW-0597">Phosphoprotein</keyword>
<dbReference type="PROSITE" id="PS52019">
    <property type="entry name" value="PKS_MFAS_DH"/>
    <property type="match status" value="1"/>
</dbReference>
<evidence type="ECO:0000256" key="4">
    <source>
        <dbReference type="ARBA" id="ARBA00023026"/>
    </source>
</evidence>
<dbReference type="SUPFAM" id="SSF51735">
    <property type="entry name" value="NAD(P)-binding Rossmann-fold domains"/>
    <property type="match status" value="1"/>
</dbReference>
<dbReference type="SUPFAM" id="SSF53335">
    <property type="entry name" value="S-adenosyl-L-methionine-dependent methyltransferases"/>
    <property type="match status" value="1"/>
</dbReference>
<evidence type="ECO:0008006" key="11">
    <source>
        <dbReference type="Google" id="ProtNLM"/>
    </source>
</evidence>
<dbReference type="GO" id="GO:0004312">
    <property type="term" value="F:fatty acid synthase activity"/>
    <property type="evidence" value="ECO:0007669"/>
    <property type="project" value="TreeGrafter"/>
</dbReference>
<dbReference type="InterPro" id="IPR049900">
    <property type="entry name" value="PKS_mFAS_DH"/>
</dbReference>
<evidence type="ECO:0000259" key="7">
    <source>
        <dbReference type="PROSITE" id="PS52004"/>
    </source>
</evidence>
<dbReference type="GO" id="GO:0044550">
    <property type="term" value="P:secondary metabolite biosynthetic process"/>
    <property type="evidence" value="ECO:0007669"/>
    <property type="project" value="UniProtKB-ARBA"/>
</dbReference>
<evidence type="ECO:0000256" key="3">
    <source>
        <dbReference type="ARBA" id="ARBA00022679"/>
    </source>
</evidence>
<dbReference type="InterPro" id="IPR020841">
    <property type="entry name" value="PKS_Beta-ketoAc_synthase_dom"/>
</dbReference>
<dbReference type="SUPFAM" id="SSF53901">
    <property type="entry name" value="Thiolase-like"/>
    <property type="match status" value="1"/>
</dbReference>
<dbReference type="InterPro" id="IPR049551">
    <property type="entry name" value="PKS_DH_C"/>
</dbReference>
<feature type="domain" description="Ketosynthase family 3 (KS3)" evidence="7">
    <location>
        <begin position="1"/>
        <end position="415"/>
    </location>
</feature>
<dbReference type="SUPFAM" id="SSF55048">
    <property type="entry name" value="Probable ACP-binding domain of malonyl-CoA ACP transacylase"/>
    <property type="match status" value="1"/>
</dbReference>
<dbReference type="InterPro" id="IPR049552">
    <property type="entry name" value="PKS_DH_N"/>
</dbReference>
<dbReference type="InterPro" id="IPR029058">
    <property type="entry name" value="AB_hydrolase_fold"/>
</dbReference>
<dbReference type="InterPro" id="IPR014031">
    <property type="entry name" value="Ketoacyl_synth_C"/>
</dbReference>
<dbReference type="Pfam" id="PF08659">
    <property type="entry name" value="KR"/>
    <property type="match status" value="1"/>
</dbReference>
<dbReference type="SUPFAM" id="SSF52151">
    <property type="entry name" value="FabD/lysophospholipase-like"/>
    <property type="match status" value="1"/>
</dbReference>
<dbReference type="Pfam" id="PF00109">
    <property type="entry name" value="ketoacyl-synt"/>
    <property type="match status" value="1"/>
</dbReference>
<dbReference type="SMART" id="SM00822">
    <property type="entry name" value="PKS_KR"/>
    <property type="match status" value="1"/>
</dbReference>
<dbReference type="InterPro" id="IPR016035">
    <property type="entry name" value="Acyl_Trfase/lysoPLipase"/>
</dbReference>
<keyword evidence="10" id="KW-1185">Reference proteome</keyword>
<dbReference type="Pfam" id="PF08241">
    <property type="entry name" value="Methyltransf_11"/>
    <property type="match status" value="1"/>
</dbReference>
<keyword evidence="3" id="KW-0808">Transferase</keyword>
<dbReference type="GO" id="GO:0006633">
    <property type="term" value="P:fatty acid biosynthetic process"/>
    <property type="evidence" value="ECO:0007669"/>
    <property type="project" value="InterPro"/>
</dbReference>
<dbReference type="Pfam" id="PF00698">
    <property type="entry name" value="Acyl_transf_1"/>
    <property type="match status" value="1"/>
</dbReference>
<dbReference type="InterPro" id="IPR042104">
    <property type="entry name" value="PKS_dehydratase_sf"/>
</dbReference>
<dbReference type="PROSITE" id="PS52004">
    <property type="entry name" value="KS3_2"/>
    <property type="match status" value="1"/>
</dbReference>
<dbReference type="Gene3D" id="3.40.47.10">
    <property type="match status" value="1"/>
</dbReference>
<dbReference type="InterPro" id="IPR016039">
    <property type="entry name" value="Thiolase-like"/>
</dbReference>
<dbReference type="PANTHER" id="PTHR43775">
    <property type="entry name" value="FATTY ACID SYNTHASE"/>
    <property type="match status" value="1"/>
</dbReference>
<dbReference type="InterPro" id="IPR020807">
    <property type="entry name" value="PKS_DH"/>
</dbReference>
<evidence type="ECO:0000256" key="6">
    <source>
        <dbReference type="PROSITE-ProRule" id="PRU01363"/>
    </source>
</evidence>
<evidence type="ECO:0000256" key="5">
    <source>
        <dbReference type="ARBA" id="ARBA00023268"/>
    </source>
</evidence>
<dbReference type="Pfam" id="PF16197">
    <property type="entry name" value="KAsynt_C_assoc"/>
    <property type="match status" value="1"/>
</dbReference>
<comment type="caution">
    <text evidence="9">The sequence shown here is derived from an EMBL/GenBank/DDBJ whole genome shotgun (WGS) entry which is preliminary data.</text>
</comment>
<accession>A0AAD7K902</accession>
<proteinExistence type="predicted"/>
<dbReference type="Gene3D" id="3.40.50.150">
    <property type="entry name" value="Vaccinia Virus protein VP39"/>
    <property type="match status" value="1"/>
</dbReference>
<dbReference type="InterPro" id="IPR001227">
    <property type="entry name" value="Ac_transferase_dom_sf"/>
</dbReference>
<dbReference type="SMART" id="SM00825">
    <property type="entry name" value="PKS_KS"/>
    <property type="match status" value="1"/>
</dbReference>
<dbReference type="InterPro" id="IPR057326">
    <property type="entry name" value="KR_dom"/>
</dbReference>
<feature type="region of interest" description="N-terminal hotdog fold" evidence="6">
    <location>
        <begin position="841"/>
        <end position="973"/>
    </location>
</feature>
<dbReference type="InterPro" id="IPR036291">
    <property type="entry name" value="NAD(P)-bd_dom_sf"/>
</dbReference>
<dbReference type="InterPro" id="IPR050091">
    <property type="entry name" value="PKS_NRPS_Biosynth_Enz"/>
</dbReference>
<dbReference type="GO" id="GO:0004315">
    <property type="term" value="F:3-oxoacyl-[acyl-carrier-protein] synthase activity"/>
    <property type="evidence" value="ECO:0007669"/>
    <property type="project" value="InterPro"/>
</dbReference>
<dbReference type="Pfam" id="PF14765">
    <property type="entry name" value="PS-DH"/>
    <property type="match status" value="1"/>
</dbReference>
<dbReference type="Gene3D" id="3.40.50.1820">
    <property type="entry name" value="alpha/beta hydrolase"/>
    <property type="match status" value="1"/>
</dbReference>
<name>A0AAD7K902_9AGAR</name>
<dbReference type="Gene3D" id="3.40.366.10">
    <property type="entry name" value="Malonyl-Coenzyme A Acyl Carrier Protein, domain 2"/>
    <property type="match status" value="1"/>
</dbReference>
<gene>
    <name evidence="9" type="ORF">B0H16DRAFT_1299877</name>
</gene>
<feature type="active site" description="Proton donor; for dehydratase activity" evidence="6">
    <location>
        <position position="1060"/>
    </location>
</feature>
<feature type="domain" description="PKS/mFAS DH" evidence="8">
    <location>
        <begin position="841"/>
        <end position="1146"/>
    </location>
</feature>
<keyword evidence="4" id="KW-0843">Virulence</keyword>
<dbReference type="SUPFAM" id="SSF53474">
    <property type="entry name" value="alpha/beta-Hydrolases"/>
    <property type="match status" value="1"/>
</dbReference>
<dbReference type="InterPro" id="IPR016036">
    <property type="entry name" value="Malonyl_transacylase_ACP-bd"/>
</dbReference>
<dbReference type="Gene3D" id="3.10.129.110">
    <property type="entry name" value="Polyketide synthase dehydratase"/>
    <property type="match status" value="1"/>
</dbReference>
<dbReference type="Pfam" id="PF21089">
    <property type="entry name" value="PKS_DH_N"/>
    <property type="match status" value="1"/>
</dbReference>
<evidence type="ECO:0000259" key="8">
    <source>
        <dbReference type="PROSITE" id="PS52019"/>
    </source>
</evidence>
<sequence>VGVAAQLPSGNYSKDDLNYRSYWEFLLGKGQAYEDLKPELFESSHFVDQQSKFNLPAQGTFLKNPNSLDTVGLGISAKDARVMSFSARRLMEKSVEALLDSGINYRNQRVGCFMSGTSHFELEVNHLPNGPLSVDGSFASVPSAVANRISYLLDIRGPSLIVDTACSSSLTALHLAISAIESGDCTAALVGAAQINRELAEWRNYTELLAPDGKTKPFDAGANGFGRGEGVAVIVVKLLEDALRDNDHIYSVVLGSAINATGSLMPLNVPSAVAQKECIELAYARAGRNVVDVDYAELHMTGTSAGDHIEANAAGEIFARNTDIPVGSVKGNIGHLEAAAFLVSLLKACLILEHKIIPPNANFSTPSPKIDWHMHRILVVTEPMVLGCQTKTDRSVISLSGAGLGGATGHVVIESPPPREAIPPSSVAQSSIVTFTVGALSPRAVNHICQAIRAVDFSNLDDMRACSVTLSRRARQMPWRTHFSMPISPNSEVASPILVPTSFPTLVFAFSGQGPQHLDMGGKLFAEFPVFRATILELDGVFQRQIGISLIDTTGLFTAGYHDRSPPSLLSTGWPVITTLAANTMLQIALVDLFASIGIVPGALVGHSAGETVELYASGAGSKAMALEIAIARGQAMASAQGVDAGMVSLSCSAGVVTRLISKIGGATKGTLEISCFNSPESVTVSGTAVLLERLINSAQAAGILATRLTTVIPAHCSLMNKIKDDFVSRMTEVFDRYPGPHIPSLPVFSSSNGHVLVDEFTPSYFWDNCRKPVLFSSAISNVLDFHRFDTESSSIVFVEISCHPVLSSLIKHHGVAEKLVLCPMLRSPSGSEALQTSTESTLFTETVAQIICLGYNSCDLSGLYGPSSFKPSFLDHPFVTRTIPPPKTQLLHGRPATAVNGPLSPDHLVINERTHPTLAEHVINGEPILPATGFLEILLEAGANYLWDLDFMAVLSLSASNSGRVKSLNRDLVRGLMDTSPPLKSSKLLQLAPVWDRLPKLDTDDFYKSLEPFATYGPAFQRVIRCHGGPSEVITEIRGPSGSERSALDEYRLHPIVLDSCLHIMLHRDISKAYGNEARYLPSKLGHFTYYGGGFAPGNWYSHIQRRSWAPKSRSYDILVTDSSGVPICEFRDFMMKKLAVEPPSVRRRFDLLFQPISIPTAIHNIEPTYSMREKQLETRTLHAVLDSLAREMIATSLRRDINIGSNVSSPFHPIHQTLNEPSAFASTLPGVCQACGAHSSRRPEFRGCERHAEKALAAELSRSTSYHKMTPKLYDLTKPPADQGLRSESYDMVVALHVLHAVPDIEACLSSLQSLLVPGGSLLVIEIDGTSWGERPGSVWFDCIFGSFSEWFGFTDGRTHCTMTPQTWMQKLGNLGFVNNYASIEDGGHDFLFTAQKTNSSLVPRSPLPIVSAIDPRHVLRYSLGEEIQLRTRLNEMNPKDEITLYVVALKGRDGDSAMGLCATLRRELPFWEINLAIFEHADHLSQPIPFIASHRDLYASGEHIVYFPDEGSAHVSRIVLSPAPATIAHGLIASDDSEHLVVEVMSSHRTALALCAFVGRVVVSHRIAPGDGDLVVGITDQLKGPTLVVNVGCIVSLGPESLCGQGPWFDPPELLHLALSALLLGSLPPRLDPQSPLQVVVAIIDKDMSRAMTQFLEAVGAAALLLCDFTEVDSHRRVDVVITESHTNSQHPHLRRWVPRAGRLILWDLVVRDAIRNGAPQITDVLAAHLPGPAAPPMDSLPTILPARSLLFLASKGYILLGGVGGLGIDLAVWMYQHGARHIILTSRRGAASLDPHKDGEALAKVAYLKSCGDLTLRLEKCDATDTQTTSLLIKNLDVPLAGCFQMTLVLADALFSRQTVENFTSVHDSKTRVFEVFAGEVDVASLDFYIAFSSLTGLIGYAGQSNYASGCTTLEGILSSYRNAFSLVVPGILDAGYLVSHLIWHLDDYLNLCTPQDRAQSSHVDRTKEGIFATSTAMSATELWACIEDGLLKIREGSTPSRYIPDLNWDGLHARSPLPLAFHHLLSSHQQSIPSAAVSPTNEQDVLQIVLMAMLGIDDTDFDANIPLVSYGLDSLSASKLATALRPYLPVTQLQLLANTSWADLLKSLNVSAPVRVLSSAYGDTIVELCAGPGTPLILFCGADGSLTPLLALRPNFSGALWGIQVTEMMPITSFSALVSFFTGKIRDKQPNGPYRLATYSGSSIIGVGVAKALEASGEEVSQLAFIDHFPLLWSLESTQKIFRGLDVDGLVDRLLSHVVEMLQDDPSYGGSEQVEQLQAAVAGRSPSSPAMRRLPLALLTFLCEFDGLGDALATWLSSVQAPLSLLIAEFGMITTVPPASRNLWMDLGASRSQNTVTQQIVPGVGHFGILADRRTATFLEQ</sequence>
<evidence type="ECO:0000256" key="2">
    <source>
        <dbReference type="ARBA" id="ARBA00022553"/>
    </source>
</evidence>
<dbReference type="Pfam" id="PF02801">
    <property type="entry name" value="Ketoacyl-synt_C"/>
    <property type="match status" value="1"/>
</dbReference>
<dbReference type="SMART" id="SM00827">
    <property type="entry name" value="PKS_AT"/>
    <property type="match status" value="1"/>
</dbReference>
<keyword evidence="1" id="KW-0596">Phosphopantetheine</keyword>
<dbReference type="InterPro" id="IPR013968">
    <property type="entry name" value="PKS_KR"/>
</dbReference>
<dbReference type="CDD" id="cd00833">
    <property type="entry name" value="PKS"/>
    <property type="match status" value="1"/>
</dbReference>
<dbReference type="InterPro" id="IPR013216">
    <property type="entry name" value="Methyltransf_11"/>
</dbReference>
<dbReference type="EMBL" id="JARKIB010000005">
    <property type="protein sequence ID" value="KAJ7779717.1"/>
    <property type="molecule type" value="Genomic_DNA"/>
</dbReference>
<evidence type="ECO:0000313" key="10">
    <source>
        <dbReference type="Proteomes" id="UP001215598"/>
    </source>
</evidence>
<dbReference type="InterPro" id="IPR014030">
    <property type="entry name" value="Ketoacyl_synth_N"/>
</dbReference>
<dbReference type="GO" id="GO:0008757">
    <property type="term" value="F:S-adenosylmethionine-dependent methyltransferase activity"/>
    <property type="evidence" value="ECO:0007669"/>
    <property type="project" value="InterPro"/>
</dbReference>
<dbReference type="InterPro" id="IPR018201">
    <property type="entry name" value="Ketoacyl_synth_AS"/>
</dbReference>
<evidence type="ECO:0000313" key="9">
    <source>
        <dbReference type="EMBL" id="KAJ7779717.1"/>
    </source>
</evidence>
<evidence type="ECO:0000256" key="1">
    <source>
        <dbReference type="ARBA" id="ARBA00022450"/>
    </source>
</evidence>
<keyword evidence="5" id="KW-0511">Multifunctional enzyme</keyword>
<organism evidence="9 10">
    <name type="scientific">Mycena metata</name>
    <dbReference type="NCBI Taxonomy" id="1033252"/>
    <lineage>
        <taxon>Eukaryota</taxon>
        <taxon>Fungi</taxon>
        <taxon>Dikarya</taxon>
        <taxon>Basidiomycota</taxon>
        <taxon>Agaricomycotina</taxon>
        <taxon>Agaricomycetes</taxon>
        <taxon>Agaricomycetidae</taxon>
        <taxon>Agaricales</taxon>
        <taxon>Marasmiineae</taxon>
        <taxon>Mycenaceae</taxon>
        <taxon>Mycena</taxon>
    </lineage>
</organism>
<feature type="active site" description="Proton acceptor; for dehydratase activity" evidence="6">
    <location>
        <position position="877"/>
    </location>
</feature>
<dbReference type="Proteomes" id="UP001215598">
    <property type="component" value="Unassembled WGS sequence"/>
</dbReference>
<feature type="region of interest" description="C-terminal hotdog fold" evidence="6">
    <location>
        <begin position="997"/>
        <end position="1146"/>
    </location>
</feature>
<dbReference type="PROSITE" id="PS00606">
    <property type="entry name" value="KS3_1"/>
    <property type="match status" value="1"/>
</dbReference>
<feature type="non-terminal residue" evidence="9">
    <location>
        <position position="1"/>
    </location>
</feature>